<proteinExistence type="predicted"/>
<keyword evidence="2" id="KW-1185">Reference proteome</keyword>
<evidence type="ECO:0000313" key="2">
    <source>
        <dbReference type="Proteomes" id="UP000016931"/>
    </source>
</evidence>
<dbReference type="RefSeq" id="XP_016756270.1">
    <property type="nucleotide sequence ID" value="XM_016900959.1"/>
</dbReference>
<protein>
    <recommendedName>
        <fullName evidence="3">BTB domain-containing protein</fullName>
    </recommendedName>
</protein>
<dbReference type="GeneID" id="27898096"/>
<name>M3ARM6_SPHMS</name>
<reference evidence="1 2" key="1">
    <citation type="journal article" date="2012" name="PLoS Pathog.">
        <title>Diverse lifestyles and strategies of plant pathogenesis encoded in the genomes of eighteen Dothideomycetes fungi.</title>
        <authorList>
            <person name="Ohm R.A."/>
            <person name="Feau N."/>
            <person name="Henrissat B."/>
            <person name="Schoch C.L."/>
            <person name="Horwitz B.A."/>
            <person name="Barry K.W."/>
            <person name="Condon B.J."/>
            <person name="Copeland A.C."/>
            <person name="Dhillon B."/>
            <person name="Glaser F."/>
            <person name="Hesse C.N."/>
            <person name="Kosti I."/>
            <person name="LaButti K."/>
            <person name="Lindquist E.A."/>
            <person name="Lucas S."/>
            <person name="Salamov A.A."/>
            <person name="Bradshaw R.E."/>
            <person name="Ciuffetti L."/>
            <person name="Hamelin R.C."/>
            <person name="Kema G.H.J."/>
            <person name="Lawrence C."/>
            <person name="Scott J.A."/>
            <person name="Spatafora J.W."/>
            <person name="Turgeon B.G."/>
            <person name="de Wit P.J.G.M."/>
            <person name="Zhong S."/>
            <person name="Goodwin S.B."/>
            <person name="Grigoriev I.V."/>
        </authorList>
    </citation>
    <scope>NUCLEOTIDE SEQUENCE [LARGE SCALE GENOMIC DNA]</scope>
    <source>
        <strain evidence="1 2">SO2202</strain>
    </source>
</reference>
<dbReference type="HOGENOM" id="CLU_588162_0_0_1"/>
<dbReference type="EMBL" id="KB456272">
    <property type="protein sequence ID" value="EMF08149.1"/>
    <property type="molecule type" value="Genomic_DNA"/>
</dbReference>
<gene>
    <name evidence="1" type="ORF">SEPMUDRAFT_112176</name>
</gene>
<sequence length="465" mass="52900">MPQSYDCKPHSEASIGRVRDRSVDCLDTYDMLARRLHLLRTHTIAFVVNAKAARRGKPTSNDIQVPWDTHFLDRMSTIVEPKHTSRALIYKPKHDTDREDDVPPVKRFLCAYDLATMAMTFPDGSEGSAYKGLLPKCSSVTRKVVEEAGSESPLVLDGYERSTWAVDAESRGQLQLHYFDHRYHNSPRFIYQPRPRSMHHIPALSETRHPSPMTIMSSDSSAALKRERDAGEQTIVAAQSADSQYSPNFKNLVELKSGDGTTDMWVHRDVISRSSLFIKAQLEKGSVVLLGNGGHPAFEEIFESELEPLQEYVHWLYTGVVTNGIEDSCLRLFWEWKASLWLRDPVYANAVMDALIMREYDNGVTIFSGFEDHLEKALQGSKLWHWAVDSIGAVASTANMGRLRAPLIYTEMECGDDFLMDVFMKVLSRIENPEDHQIPAMADREKYHLTKETIEDARMAWIEKS</sequence>
<organism evidence="1 2">
    <name type="scientific">Sphaerulina musiva (strain SO2202)</name>
    <name type="common">Poplar stem canker fungus</name>
    <name type="synonym">Septoria musiva</name>
    <dbReference type="NCBI Taxonomy" id="692275"/>
    <lineage>
        <taxon>Eukaryota</taxon>
        <taxon>Fungi</taxon>
        <taxon>Dikarya</taxon>
        <taxon>Ascomycota</taxon>
        <taxon>Pezizomycotina</taxon>
        <taxon>Dothideomycetes</taxon>
        <taxon>Dothideomycetidae</taxon>
        <taxon>Mycosphaerellales</taxon>
        <taxon>Mycosphaerellaceae</taxon>
        <taxon>Sphaerulina</taxon>
    </lineage>
</organism>
<dbReference type="AlphaFoldDB" id="M3ARM6"/>
<dbReference type="OrthoDB" id="10421259at2759"/>
<evidence type="ECO:0008006" key="3">
    <source>
        <dbReference type="Google" id="ProtNLM"/>
    </source>
</evidence>
<evidence type="ECO:0000313" key="1">
    <source>
        <dbReference type="EMBL" id="EMF08149.1"/>
    </source>
</evidence>
<dbReference type="Proteomes" id="UP000016931">
    <property type="component" value="Unassembled WGS sequence"/>
</dbReference>
<accession>M3ARM6</accession>